<dbReference type="PATRIC" id="fig|294671.3.peg.208"/>
<evidence type="ECO:0000256" key="1">
    <source>
        <dbReference type="ARBA" id="ARBA00004651"/>
    </source>
</evidence>
<dbReference type="KEGG" id="mol:YLM1_0208"/>
<evidence type="ECO:0000256" key="6">
    <source>
        <dbReference type="SAM" id="Phobius"/>
    </source>
</evidence>
<reference evidence="7 8" key="1">
    <citation type="journal article" date="2016" name="Genome Announc.">
        <title>Draft Genome Sequence of the Rumen Methanogen Methanobrevibacter olleyae YLM1.</title>
        <authorList>
            <person name="Kelly W.J."/>
            <person name="Li D."/>
            <person name="Lambie S.C."/>
            <person name="Cox F."/>
            <person name="Attwood G.T."/>
            <person name="Altermann E."/>
            <person name="Leahy S.C."/>
        </authorList>
    </citation>
    <scope>NUCLEOTIDE SEQUENCE [LARGE SCALE GENOMIC DNA]</scope>
    <source>
        <strain evidence="7 8">YLM1</strain>
    </source>
</reference>
<organism evidence="7 8">
    <name type="scientific">Methanobrevibacter olleyae</name>
    <dbReference type="NCBI Taxonomy" id="294671"/>
    <lineage>
        <taxon>Archaea</taxon>
        <taxon>Methanobacteriati</taxon>
        <taxon>Methanobacteriota</taxon>
        <taxon>Methanomada group</taxon>
        <taxon>Methanobacteria</taxon>
        <taxon>Methanobacteriales</taxon>
        <taxon>Methanobacteriaceae</taxon>
        <taxon>Methanobrevibacter</taxon>
    </lineage>
</organism>
<keyword evidence="3 6" id="KW-0812">Transmembrane</keyword>
<dbReference type="CDD" id="cd16914">
    <property type="entry name" value="EcfT"/>
    <property type="match status" value="1"/>
</dbReference>
<dbReference type="InterPro" id="IPR003339">
    <property type="entry name" value="ABC/ECF_trnsptr_transmembrane"/>
</dbReference>
<feature type="transmembrane region" description="Helical" evidence="6">
    <location>
        <begin position="72"/>
        <end position="89"/>
    </location>
</feature>
<feature type="transmembrane region" description="Helical" evidence="6">
    <location>
        <begin position="30"/>
        <end position="60"/>
    </location>
</feature>
<evidence type="ECO:0000313" key="8">
    <source>
        <dbReference type="Proteomes" id="UP000066376"/>
    </source>
</evidence>
<evidence type="ECO:0000256" key="2">
    <source>
        <dbReference type="ARBA" id="ARBA00022475"/>
    </source>
</evidence>
<name>A0A126QY55_METOL</name>
<dbReference type="STRING" id="294671.YLM1_0208"/>
<proteinExistence type="predicted"/>
<dbReference type="GO" id="GO:0043190">
    <property type="term" value="C:ATP-binding cassette (ABC) transporter complex"/>
    <property type="evidence" value="ECO:0007669"/>
    <property type="project" value="InterPro"/>
</dbReference>
<dbReference type="PANTHER" id="PTHR34857">
    <property type="entry name" value="SLL0384 PROTEIN"/>
    <property type="match status" value="1"/>
</dbReference>
<comment type="subcellular location">
    <subcellularLocation>
        <location evidence="1">Cell membrane</location>
        <topology evidence="1">Multi-pass membrane protein</topology>
    </subcellularLocation>
</comment>
<dbReference type="InterPro" id="IPR051611">
    <property type="entry name" value="ECF_transporter_component"/>
</dbReference>
<sequence length="276" mass="31790">MAIEQVRTLEFISSKDTIIHNLEGRVKLVAILLIILFTVFSDRLIVPVVLEVFLLIIMYLAKLSFKYCFKRVVLLLPFGGFIIALQPFIHPGNIIWQGPYSWLFITDTGLNWTVLLFARLIVCLTAIVILSSTSPMQEVVQSFRKLGMPRDLAMILAIMVRFLFIFVEELRDIRQSMASRNFDSFNSNISYKWRLKQVGYSIAMMFLKAYEKGENIYLSMASRCFSDNSNLYHAKTIIGKPEYIYLAFIIAIILLLELIVLFYSNDLAYFGISLSL</sequence>
<protein>
    <submittedName>
        <fullName evidence="7">Cobalt ABC transporter permease protein CbiQ</fullName>
    </submittedName>
</protein>
<dbReference type="GO" id="GO:0006824">
    <property type="term" value="P:cobalt ion transport"/>
    <property type="evidence" value="ECO:0007669"/>
    <property type="project" value="InterPro"/>
</dbReference>
<gene>
    <name evidence="7" type="ORF">YLM1_0208</name>
</gene>
<keyword evidence="5 6" id="KW-0472">Membrane</keyword>
<keyword evidence="4 6" id="KW-1133">Transmembrane helix</keyword>
<evidence type="ECO:0000313" key="7">
    <source>
        <dbReference type="EMBL" id="AMK14768.1"/>
    </source>
</evidence>
<feature type="transmembrane region" description="Helical" evidence="6">
    <location>
        <begin position="109"/>
        <end position="130"/>
    </location>
</feature>
<keyword evidence="2" id="KW-1003">Cell membrane</keyword>
<dbReference type="Proteomes" id="UP000066376">
    <property type="component" value="Chromosome"/>
</dbReference>
<dbReference type="PANTHER" id="PTHR34857:SF2">
    <property type="entry name" value="SLL0384 PROTEIN"/>
    <property type="match status" value="1"/>
</dbReference>
<evidence type="ECO:0000256" key="3">
    <source>
        <dbReference type="ARBA" id="ARBA00022692"/>
    </source>
</evidence>
<dbReference type="NCBIfam" id="TIGR02454">
    <property type="entry name" value="ECF_T_CbiQ"/>
    <property type="match status" value="1"/>
</dbReference>
<keyword evidence="8" id="KW-1185">Reference proteome</keyword>
<accession>A0A126QY55</accession>
<reference evidence="8" key="2">
    <citation type="submission" date="2016-02" db="EMBL/GenBank/DDBJ databases">
        <title>The draft genome sequence of the rumen methanogen Methanobrevibacter olleyae YLM1.</title>
        <authorList>
            <consortium name="New Zealand Agricultural Greenhouse Gas Research Centre/Pastoral Greenhouse Gas Research Consortium"/>
            <person name="Kelly W.J."/>
            <person name="Li D."/>
            <person name="Lambie S.C."/>
            <person name="Attwood G.T."/>
            <person name="Altermann E."/>
            <person name="Leahy S.C."/>
        </authorList>
    </citation>
    <scope>NUCLEOTIDE SEQUENCE [LARGE SCALE GENOMIC DNA]</scope>
    <source>
        <strain evidence="8">YLM1</strain>
    </source>
</reference>
<dbReference type="InterPro" id="IPR012809">
    <property type="entry name" value="ECF_CbiQ"/>
</dbReference>
<dbReference type="EMBL" id="CP014265">
    <property type="protein sequence ID" value="AMK14768.1"/>
    <property type="molecule type" value="Genomic_DNA"/>
</dbReference>
<dbReference type="GeneID" id="28488502"/>
<dbReference type="AlphaFoldDB" id="A0A126QY55"/>
<dbReference type="RefSeq" id="WP_067145458.1">
    <property type="nucleotide sequence ID" value="NZ_CP014265.1"/>
</dbReference>
<evidence type="ECO:0000256" key="4">
    <source>
        <dbReference type="ARBA" id="ARBA00022989"/>
    </source>
</evidence>
<feature type="transmembrane region" description="Helical" evidence="6">
    <location>
        <begin position="243"/>
        <end position="263"/>
    </location>
</feature>
<dbReference type="Pfam" id="PF02361">
    <property type="entry name" value="CbiQ"/>
    <property type="match status" value="1"/>
</dbReference>
<evidence type="ECO:0000256" key="5">
    <source>
        <dbReference type="ARBA" id="ARBA00023136"/>
    </source>
</evidence>